<evidence type="ECO:0000313" key="2">
    <source>
        <dbReference type="Proteomes" id="UP001305498"/>
    </source>
</evidence>
<dbReference type="EMBL" id="CP118157">
    <property type="protein sequence ID" value="WOF23825.1"/>
    <property type="molecule type" value="Genomic_DNA"/>
</dbReference>
<dbReference type="KEGG" id="mbet:N8K70_03855"/>
<proteinExistence type="predicted"/>
<accession>A0AA97FK73</accession>
<protein>
    <submittedName>
        <fullName evidence="1">Uncharacterized protein</fullName>
    </submittedName>
</protein>
<name>A0AA97FK73_9MICO</name>
<dbReference type="Proteomes" id="UP001305498">
    <property type="component" value="Chromosome"/>
</dbReference>
<sequence length="42" mass="4842">MSSHGAEVGVDWANGLVLHESDTEWHPWDPAIYEEKTDEHHE</sequence>
<reference evidence="1 2" key="1">
    <citation type="submission" date="2023-02" db="EMBL/GenBank/DDBJ databases">
        <title>Microbacterium betulae sp. nov., isolated from birch wood.</title>
        <authorList>
            <person name="Pasciak M."/>
            <person name="Pawlik K.J."/>
            <person name="Martynowski D."/>
            <person name="Laczmanski L."/>
            <person name="Ciekot J."/>
            <person name="Szponar B."/>
            <person name="Wojcik-Fatla A."/>
            <person name="Mackiewicz B."/>
            <person name="Farian E."/>
            <person name="Cholewa G."/>
            <person name="Cholewa A."/>
            <person name="Dutkiewicz J."/>
        </authorList>
    </citation>
    <scope>NUCLEOTIDE SEQUENCE [LARGE SCALE GENOMIC DNA]</scope>
    <source>
        <strain evidence="1 2">AB</strain>
    </source>
</reference>
<dbReference type="AlphaFoldDB" id="A0AA97FK73"/>
<organism evidence="1 2">
    <name type="scientific">Microbacterium betulae</name>
    <dbReference type="NCBI Taxonomy" id="2981139"/>
    <lineage>
        <taxon>Bacteria</taxon>
        <taxon>Bacillati</taxon>
        <taxon>Actinomycetota</taxon>
        <taxon>Actinomycetes</taxon>
        <taxon>Micrococcales</taxon>
        <taxon>Microbacteriaceae</taxon>
        <taxon>Microbacterium</taxon>
    </lineage>
</organism>
<dbReference type="RefSeq" id="WP_317140296.1">
    <property type="nucleotide sequence ID" value="NZ_CP118157.1"/>
</dbReference>
<evidence type="ECO:0000313" key="1">
    <source>
        <dbReference type="EMBL" id="WOF23825.1"/>
    </source>
</evidence>
<gene>
    <name evidence="1" type="ORF">N8K70_03855</name>
</gene>
<keyword evidence="2" id="KW-1185">Reference proteome</keyword>